<dbReference type="PANTHER" id="PTHR30193">
    <property type="entry name" value="ABC TRANSPORTER PERMEASE PROTEIN"/>
    <property type="match status" value="1"/>
</dbReference>
<accession>E1RCI8</accession>
<keyword evidence="4 7" id="KW-0812">Transmembrane</keyword>
<dbReference type="InterPro" id="IPR051393">
    <property type="entry name" value="ABC_transporter_permease"/>
</dbReference>
<keyword evidence="6 7" id="KW-0472">Membrane</keyword>
<dbReference type="InterPro" id="IPR000515">
    <property type="entry name" value="MetI-like"/>
</dbReference>
<feature type="transmembrane region" description="Helical" evidence="7">
    <location>
        <begin position="12"/>
        <end position="35"/>
    </location>
</feature>
<keyword evidence="5 7" id="KW-1133">Transmembrane helix</keyword>
<keyword evidence="2 7" id="KW-0813">Transport</keyword>
<evidence type="ECO:0000313" key="10">
    <source>
        <dbReference type="Proteomes" id="UP000002318"/>
    </source>
</evidence>
<gene>
    <name evidence="9" type="ordered locus">Spirs_0934</name>
</gene>
<proteinExistence type="inferred from homology"/>
<evidence type="ECO:0000256" key="4">
    <source>
        <dbReference type="ARBA" id="ARBA00022692"/>
    </source>
</evidence>
<feature type="transmembrane region" description="Helical" evidence="7">
    <location>
        <begin position="106"/>
        <end position="126"/>
    </location>
</feature>
<dbReference type="CDD" id="cd06261">
    <property type="entry name" value="TM_PBP2"/>
    <property type="match status" value="1"/>
</dbReference>
<dbReference type="EMBL" id="CP002116">
    <property type="protein sequence ID" value="ADK80068.1"/>
    <property type="molecule type" value="Genomic_DNA"/>
</dbReference>
<evidence type="ECO:0000256" key="7">
    <source>
        <dbReference type="RuleBase" id="RU363032"/>
    </source>
</evidence>
<comment type="similarity">
    <text evidence="7">Belongs to the binding-protein-dependent transport system permease family.</text>
</comment>
<organism evidence="9 10">
    <name type="scientific">Sediminispirochaeta smaragdinae (strain DSM 11293 / JCM 15392 / SEBR 4228)</name>
    <name type="common">Spirochaeta smaragdinae</name>
    <dbReference type="NCBI Taxonomy" id="573413"/>
    <lineage>
        <taxon>Bacteria</taxon>
        <taxon>Pseudomonadati</taxon>
        <taxon>Spirochaetota</taxon>
        <taxon>Spirochaetia</taxon>
        <taxon>Spirochaetales</taxon>
        <taxon>Spirochaetaceae</taxon>
        <taxon>Sediminispirochaeta</taxon>
    </lineage>
</organism>
<dbReference type="PANTHER" id="PTHR30193:SF37">
    <property type="entry name" value="INNER MEMBRANE ABC TRANSPORTER PERMEASE PROTEIN YCJO"/>
    <property type="match status" value="1"/>
</dbReference>
<feature type="transmembrane region" description="Helical" evidence="7">
    <location>
        <begin position="157"/>
        <end position="182"/>
    </location>
</feature>
<evidence type="ECO:0000259" key="8">
    <source>
        <dbReference type="PROSITE" id="PS50928"/>
    </source>
</evidence>
<dbReference type="RefSeq" id="WP_013253532.1">
    <property type="nucleotide sequence ID" value="NC_014364.1"/>
</dbReference>
<dbReference type="Gene3D" id="1.10.3720.10">
    <property type="entry name" value="MetI-like"/>
    <property type="match status" value="1"/>
</dbReference>
<reference evidence="9 10" key="1">
    <citation type="journal article" date="2010" name="Stand. Genomic Sci.">
        <title>Complete genome sequence of Spirochaeta smaragdinae type strain (SEBR 4228).</title>
        <authorList>
            <person name="Mavromatis K."/>
            <person name="Yasawong M."/>
            <person name="Chertkov O."/>
            <person name="Lapidus A."/>
            <person name="Lucas S."/>
            <person name="Nolan M."/>
            <person name="Del Rio T.G."/>
            <person name="Tice H."/>
            <person name="Cheng J.F."/>
            <person name="Pitluck S."/>
            <person name="Liolios K."/>
            <person name="Ivanova N."/>
            <person name="Tapia R."/>
            <person name="Han C."/>
            <person name="Bruce D."/>
            <person name="Goodwin L."/>
            <person name="Pati A."/>
            <person name="Chen A."/>
            <person name="Palaniappan K."/>
            <person name="Land M."/>
            <person name="Hauser L."/>
            <person name="Chang Y.J."/>
            <person name="Jeffries C.D."/>
            <person name="Detter J.C."/>
            <person name="Rohde M."/>
            <person name="Brambilla E."/>
            <person name="Spring S."/>
            <person name="Goker M."/>
            <person name="Sikorski J."/>
            <person name="Woyke T."/>
            <person name="Bristow J."/>
            <person name="Eisen J.A."/>
            <person name="Markowitz V."/>
            <person name="Hugenholtz P."/>
            <person name="Klenk H.P."/>
            <person name="Kyrpides N.C."/>
        </authorList>
    </citation>
    <scope>NUCLEOTIDE SEQUENCE [LARGE SCALE GENOMIC DNA]</scope>
    <source>
        <strain evidence="10">DSM 11293 / JCM 15392 / SEBR 4228</strain>
    </source>
</reference>
<sequence length="295" mass="32616">MSASRTNWKGIMLFLLPVVLLYCAFFLYPLVFVFVTGCTSWNGIKAMSFTGLSNYIKLFGNGTFRLSLRNNFIWAFALAFIQVPLATITAMILARKPRGWRFLRTVYFLPNVISQVAIAMMWMALYNAEYGILNHFLSAVGLASWTHNWLGEIGTALPAVIAQQVLYIGYFMIIILAGILSIPDSLYEAAEMDGAGVLRQELYVTLPMIRGLLVTSMTLAVAYGLRHFEATYLMTNGGPANSTSVLGLLLYKKMGALDYGQANAIGSVLVLTGVLLIIFIRRIFGRVEAASETVQ</sequence>
<dbReference type="Pfam" id="PF00528">
    <property type="entry name" value="BPD_transp_1"/>
    <property type="match status" value="1"/>
</dbReference>
<evidence type="ECO:0000256" key="2">
    <source>
        <dbReference type="ARBA" id="ARBA00022448"/>
    </source>
</evidence>
<evidence type="ECO:0000313" key="9">
    <source>
        <dbReference type="EMBL" id="ADK80068.1"/>
    </source>
</evidence>
<feature type="transmembrane region" description="Helical" evidence="7">
    <location>
        <begin position="263"/>
        <end position="280"/>
    </location>
</feature>
<evidence type="ECO:0000256" key="3">
    <source>
        <dbReference type="ARBA" id="ARBA00022475"/>
    </source>
</evidence>
<dbReference type="PROSITE" id="PS50928">
    <property type="entry name" value="ABC_TM1"/>
    <property type="match status" value="1"/>
</dbReference>
<protein>
    <submittedName>
        <fullName evidence="9">Binding-protein-dependent transport systems inner membrane component</fullName>
    </submittedName>
</protein>
<dbReference type="HOGENOM" id="CLU_016047_0_0_12"/>
<feature type="domain" description="ABC transmembrane type-1" evidence="8">
    <location>
        <begin position="68"/>
        <end position="280"/>
    </location>
</feature>
<dbReference type="STRING" id="573413.Spirs_0934"/>
<dbReference type="GO" id="GO:0005886">
    <property type="term" value="C:plasma membrane"/>
    <property type="evidence" value="ECO:0007669"/>
    <property type="project" value="UniProtKB-SubCell"/>
</dbReference>
<keyword evidence="3" id="KW-1003">Cell membrane</keyword>
<comment type="subcellular location">
    <subcellularLocation>
        <location evidence="1 7">Cell membrane</location>
        <topology evidence="1 7">Multi-pass membrane protein</topology>
    </subcellularLocation>
</comment>
<dbReference type="AlphaFoldDB" id="E1RCI8"/>
<dbReference type="SUPFAM" id="SSF161098">
    <property type="entry name" value="MetI-like"/>
    <property type="match status" value="1"/>
</dbReference>
<dbReference type="eggNOG" id="COG1175">
    <property type="taxonomic scope" value="Bacteria"/>
</dbReference>
<keyword evidence="10" id="KW-1185">Reference proteome</keyword>
<dbReference type="KEGG" id="ssm:Spirs_0934"/>
<feature type="transmembrane region" description="Helical" evidence="7">
    <location>
        <begin position="202"/>
        <end position="225"/>
    </location>
</feature>
<evidence type="ECO:0000256" key="5">
    <source>
        <dbReference type="ARBA" id="ARBA00022989"/>
    </source>
</evidence>
<evidence type="ECO:0000256" key="1">
    <source>
        <dbReference type="ARBA" id="ARBA00004651"/>
    </source>
</evidence>
<feature type="transmembrane region" description="Helical" evidence="7">
    <location>
        <begin position="72"/>
        <end position="94"/>
    </location>
</feature>
<dbReference type="InterPro" id="IPR035906">
    <property type="entry name" value="MetI-like_sf"/>
</dbReference>
<evidence type="ECO:0000256" key="6">
    <source>
        <dbReference type="ARBA" id="ARBA00023136"/>
    </source>
</evidence>
<name>E1RCI8_SEDSS</name>
<dbReference type="Proteomes" id="UP000002318">
    <property type="component" value="Chromosome"/>
</dbReference>
<dbReference type="GO" id="GO:0055085">
    <property type="term" value="P:transmembrane transport"/>
    <property type="evidence" value="ECO:0007669"/>
    <property type="project" value="InterPro"/>
</dbReference>